<dbReference type="NCBIfam" id="NF033649">
    <property type="entry name" value="LipDrop_Rv1109c"/>
    <property type="match status" value="1"/>
</dbReference>
<gene>
    <name evidence="2" type="ORF">ACFQGD_09860</name>
</gene>
<protein>
    <submittedName>
        <fullName evidence="2">Lipid droplet-associated protein</fullName>
    </submittedName>
</protein>
<feature type="region of interest" description="Disordered" evidence="1">
    <location>
        <begin position="89"/>
        <end position="164"/>
    </location>
</feature>
<comment type="caution">
    <text evidence="2">The sequence shown here is derived from an EMBL/GenBank/DDBJ whole genome shotgun (WGS) entry which is preliminary data.</text>
</comment>
<organism evidence="2 3">
    <name type="scientific">Haloechinothrix salitolerans</name>
    <dbReference type="NCBI Taxonomy" id="926830"/>
    <lineage>
        <taxon>Bacteria</taxon>
        <taxon>Bacillati</taxon>
        <taxon>Actinomycetota</taxon>
        <taxon>Actinomycetes</taxon>
        <taxon>Pseudonocardiales</taxon>
        <taxon>Pseudonocardiaceae</taxon>
        <taxon>Haloechinothrix</taxon>
    </lineage>
</organism>
<dbReference type="InterPro" id="IPR047728">
    <property type="entry name" value="LipDrop-assoc"/>
</dbReference>
<evidence type="ECO:0000313" key="2">
    <source>
        <dbReference type="EMBL" id="MFC6867454.1"/>
    </source>
</evidence>
<keyword evidence="3" id="KW-1185">Reference proteome</keyword>
<feature type="compositionally biased region" description="Basic and acidic residues" evidence="1">
    <location>
        <begin position="132"/>
        <end position="152"/>
    </location>
</feature>
<name>A0ABW2BY65_9PSEU</name>
<accession>A0ABW2BY65</accession>
<dbReference type="RefSeq" id="WP_345405369.1">
    <property type="nucleotide sequence ID" value="NZ_BAABLA010000120.1"/>
</dbReference>
<sequence>MKPLPLPIRLAAGIAVSAKERAQDLPKQLSGLPVTVASQVLQLSMRVQQQVTELAIKGEAALSGLQPVEETPSWATFDEDVDEREELYPTGFDEPDVAVPPPRGQLNGRLPGASLRSSRFDTADEPEQEADPWSREADALAVREAETERDEAGEQVSPPSWLPDYDELSLPQVRARLRRFTREQLVELLAYERATANRPSFTGMLERRIDTVSKQAGEDGAGPTS</sequence>
<dbReference type="Proteomes" id="UP001596337">
    <property type="component" value="Unassembled WGS sequence"/>
</dbReference>
<proteinExistence type="predicted"/>
<evidence type="ECO:0000313" key="3">
    <source>
        <dbReference type="Proteomes" id="UP001596337"/>
    </source>
</evidence>
<dbReference type="EMBL" id="JBHSXX010000001">
    <property type="protein sequence ID" value="MFC6867454.1"/>
    <property type="molecule type" value="Genomic_DNA"/>
</dbReference>
<evidence type="ECO:0000256" key="1">
    <source>
        <dbReference type="SAM" id="MobiDB-lite"/>
    </source>
</evidence>
<reference evidence="3" key="1">
    <citation type="journal article" date="2019" name="Int. J. Syst. Evol. Microbiol.">
        <title>The Global Catalogue of Microorganisms (GCM) 10K type strain sequencing project: providing services to taxonomists for standard genome sequencing and annotation.</title>
        <authorList>
            <consortium name="The Broad Institute Genomics Platform"/>
            <consortium name="The Broad Institute Genome Sequencing Center for Infectious Disease"/>
            <person name="Wu L."/>
            <person name="Ma J."/>
        </authorList>
    </citation>
    <scope>NUCLEOTIDE SEQUENCE [LARGE SCALE GENOMIC DNA]</scope>
    <source>
        <strain evidence="3">KCTC 32255</strain>
    </source>
</reference>